<dbReference type="RefSeq" id="WP_139251540.1">
    <property type="nucleotide sequence ID" value="NZ_FQUP01000004.1"/>
</dbReference>
<proteinExistence type="predicted"/>
<accession>A0A1M5JF38</accession>
<dbReference type="AlphaFoldDB" id="A0A1M5JF38"/>
<dbReference type="InterPro" id="IPR053145">
    <property type="entry name" value="AB_hydrolase_Est10"/>
</dbReference>
<evidence type="ECO:0000256" key="1">
    <source>
        <dbReference type="ARBA" id="ARBA00022801"/>
    </source>
</evidence>
<dbReference type="InterPro" id="IPR002471">
    <property type="entry name" value="Pept_S9_AS"/>
</dbReference>
<dbReference type="PANTHER" id="PTHR43265:SF1">
    <property type="entry name" value="ESTERASE ESTD"/>
    <property type="match status" value="1"/>
</dbReference>
<organism evidence="4 5">
    <name type="scientific">Kaistia soli DSM 19436</name>
    <dbReference type="NCBI Taxonomy" id="1122133"/>
    <lineage>
        <taxon>Bacteria</taxon>
        <taxon>Pseudomonadati</taxon>
        <taxon>Pseudomonadota</taxon>
        <taxon>Alphaproteobacteria</taxon>
        <taxon>Hyphomicrobiales</taxon>
        <taxon>Kaistiaceae</taxon>
        <taxon>Kaistia</taxon>
    </lineage>
</organism>
<feature type="chain" id="PRO_5012702817" description="Peptidase S9 prolyl oligopeptidase catalytic domain-containing protein" evidence="2">
    <location>
        <begin position="22"/>
        <end position="312"/>
    </location>
</feature>
<dbReference type="GO" id="GO:0006508">
    <property type="term" value="P:proteolysis"/>
    <property type="evidence" value="ECO:0007669"/>
    <property type="project" value="InterPro"/>
</dbReference>
<dbReference type="PANTHER" id="PTHR43265">
    <property type="entry name" value="ESTERASE ESTD"/>
    <property type="match status" value="1"/>
</dbReference>
<sequence length="312" mass="32667">MLKRLILPVLLLLGTAAPAFADDTDAMKAAGAAELARPAGATEESTVKITRGTETIVGTLEIPKGAANPPVVLLLHGFTGSRDELAIKGTNEGIFSRTARLLAERGVASLRIDFTGSGESSGKWEDMTATSEIADGLAAFDWLKTSGLVDPARIHVLGWSLGGLVAAHVAAERPVASATLWAAAANPTYNFAHFIGPEAVEAAIADPDPARVVEIALPWGIKTKLKTGFFKSLTTVDPVAAIARYKGPLFVIVGTKDIIVTPQPAAGEIFLTYHDGPEKIMILPTDHGFDAFTGPETLDTMASASLAFIEGK</sequence>
<dbReference type="Pfam" id="PF00326">
    <property type="entry name" value="Peptidase_S9"/>
    <property type="match status" value="1"/>
</dbReference>
<evidence type="ECO:0000256" key="2">
    <source>
        <dbReference type="SAM" id="SignalP"/>
    </source>
</evidence>
<dbReference type="OrthoDB" id="217645at2"/>
<gene>
    <name evidence="4" type="ORF">SAMN02745157_4186</name>
</gene>
<dbReference type="Proteomes" id="UP000184485">
    <property type="component" value="Unassembled WGS sequence"/>
</dbReference>
<protein>
    <recommendedName>
        <fullName evidence="3">Peptidase S9 prolyl oligopeptidase catalytic domain-containing protein</fullName>
    </recommendedName>
</protein>
<dbReference type="Gene3D" id="3.40.50.1820">
    <property type="entry name" value="alpha/beta hydrolase"/>
    <property type="match status" value="1"/>
</dbReference>
<evidence type="ECO:0000259" key="3">
    <source>
        <dbReference type="Pfam" id="PF00326"/>
    </source>
</evidence>
<dbReference type="InterPro" id="IPR029058">
    <property type="entry name" value="AB_hydrolase_fold"/>
</dbReference>
<dbReference type="PROSITE" id="PS00708">
    <property type="entry name" value="PRO_ENDOPEP_SER"/>
    <property type="match status" value="1"/>
</dbReference>
<dbReference type="EMBL" id="FQUP01000004">
    <property type="protein sequence ID" value="SHG38889.1"/>
    <property type="molecule type" value="Genomic_DNA"/>
</dbReference>
<feature type="domain" description="Peptidase S9 prolyl oligopeptidase catalytic" evidence="3">
    <location>
        <begin position="95"/>
        <end position="265"/>
    </location>
</feature>
<dbReference type="SUPFAM" id="SSF53474">
    <property type="entry name" value="alpha/beta-Hydrolases"/>
    <property type="match status" value="1"/>
</dbReference>
<keyword evidence="5" id="KW-1185">Reference proteome</keyword>
<feature type="signal peptide" evidence="2">
    <location>
        <begin position="1"/>
        <end position="21"/>
    </location>
</feature>
<evidence type="ECO:0000313" key="4">
    <source>
        <dbReference type="EMBL" id="SHG38889.1"/>
    </source>
</evidence>
<dbReference type="InterPro" id="IPR001375">
    <property type="entry name" value="Peptidase_S9_cat"/>
</dbReference>
<dbReference type="GO" id="GO:0052689">
    <property type="term" value="F:carboxylic ester hydrolase activity"/>
    <property type="evidence" value="ECO:0007669"/>
    <property type="project" value="TreeGrafter"/>
</dbReference>
<name>A0A1M5JF38_9HYPH</name>
<keyword evidence="1" id="KW-0378">Hydrolase</keyword>
<evidence type="ECO:0000313" key="5">
    <source>
        <dbReference type="Proteomes" id="UP000184485"/>
    </source>
</evidence>
<keyword evidence="2" id="KW-0732">Signal</keyword>
<reference evidence="4 5" key="1">
    <citation type="submission" date="2016-11" db="EMBL/GenBank/DDBJ databases">
        <authorList>
            <person name="Jaros S."/>
            <person name="Januszkiewicz K."/>
            <person name="Wedrychowicz H."/>
        </authorList>
    </citation>
    <scope>NUCLEOTIDE SEQUENCE [LARGE SCALE GENOMIC DNA]</scope>
    <source>
        <strain evidence="4 5">DSM 19436</strain>
    </source>
</reference>
<dbReference type="STRING" id="1122133.SAMN02745157_4186"/>
<dbReference type="GO" id="GO:0004252">
    <property type="term" value="F:serine-type endopeptidase activity"/>
    <property type="evidence" value="ECO:0007669"/>
    <property type="project" value="InterPro"/>
</dbReference>